<dbReference type="SFLD" id="SFLDS00003">
    <property type="entry name" value="Haloacid_Dehalogenase"/>
    <property type="match status" value="1"/>
</dbReference>
<dbReference type="NCBIfam" id="TIGR01494">
    <property type="entry name" value="ATPase_P-type"/>
    <property type="match status" value="1"/>
</dbReference>
<evidence type="ECO:0000313" key="9">
    <source>
        <dbReference type="EMBL" id="OMJ82107.1"/>
    </source>
</evidence>
<dbReference type="PRINTS" id="PR00119">
    <property type="entry name" value="CATATPASE"/>
</dbReference>
<sequence>MDQKVFAVRGMTCTNCSNTIYNGLSKQKGIDHVAVCLISEKLIIKGKNLDSDEIKDMIEMVGFEATEIKDSQITHGEFSLRLSEKKINLYSNFLKMNGIISIDIVEEDLLKIKFNPEAITARYIAYAIEDKLCCKVRYHHENEEGKSLVDQQQEHMKLALKEFRSSLVFTMPIFFLSMILTMFVDESTLADYTLISNLPIYNFILWFLATPVQFWFGGKFYRGAYNSLKQGSSNMEVLIVLGTSAAYFYGCAMNLLYMTGYDETISDHYIESTHSFETSSLLISIVLLGKYLESKSKHRTTDAITKLAGLQISHAVCIENGCEKETDVGLLEVGCTVKVYPGASVPVDGTVIEGEAWINESMMTGESSLVHKLEGDFVFGGTVCSKGTINVNVTKVGKDTALSQIIALVENAQSTKPPIQGFADKISSYFVPVVIFLSVLTWVIWFSLIYSGNQRVNDIIKKEGKSRFIFGFNFGISVLVIACPCALGLATPTAVMVATGVAARFGILIKGGDALEGSANIKTIVFDKTGTLTEGKPKVVKFKTFPGLYKDQDIQSFIQSVEVKSEHPIAKAITNYIGPHNLPCSNFYNIDGEGVSGVLTWRDEEITVHVGNFNMVKSKGIRISSKIKDKYHKYENQGKTVIIASINKIGVALVAVAESELVKPEAPWVVSKLHEMGLAVWIITGDNKKSALKVASILKIPESRVIANCYPGDKKTIVEHLQGLNSKDKKDFNKTLLDETHHDDYSVLKDEFNGVMFVGDGINDSPSLAQADIGIAIGGTDIANDAAGVVLLKKDLKDVLITLDLSKKAVRKIKWNFFWAFFYNVCGIPLAGGAIYIWTQVHITSIMAAAAMACSSTAVVLSSLLLNNYTPPH</sequence>
<dbReference type="InterPro" id="IPR017969">
    <property type="entry name" value="Heavy-metal-associated_CS"/>
</dbReference>
<dbReference type="CDD" id="cd00371">
    <property type="entry name" value="HMA"/>
    <property type="match status" value="1"/>
</dbReference>
<dbReference type="InterPro" id="IPR059000">
    <property type="entry name" value="ATPase_P-type_domA"/>
</dbReference>
<feature type="transmembrane region" description="Helical" evidence="7">
    <location>
        <begin position="817"/>
        <end position="839"/>
    </location>
</feature>
<dbReference type="PANTHER" id="PTHR46594">
    <property type="entry name" value="P-TYPE CATION-TRANSPORTING ATPASE"/>
    <property type="match status" value="1"/>
</dbReference>
<dbReference type="EMBL" id="MPUH01000353">
    <property type="protein sequence ID" value="OMJ82107.1"/>
    <property type="molecule type" value="Genomic_DNA"/>
</dbReference>
<dbReference type="SFLD" id="SFLDF00027">
    <property type="entry name" value="p-type_atpase"/>
    <property type="match status" value="1"/>
</dbReference>
<dbReference type="CDD" id="cd02094">
    <property type="entry name" value="P-type_ATPase_Cu-like"/>
    <property type="match status" value="1"/>
</dbReference>
<dbReference type="Pfam" id="PF00122">
    <property type="entry name" value="E1-E2_ATPase"/>
    <property type="match status" value="1"/>
</dbReference>
<keyword evidence="2 7" id="KW-0812">Transmembrane</keyword>
<dbReference type="PROSITE" id="PS01047">
    <property type="entry name" value="HMA_1"/>
    <property type="match status" value="1"/>
</dbReference>
<feature type="domain" description="HMA" evidence="8">
    <location>
        <begin position="2"/>
        <end position="66"/>
    </location>
</feature>
<keyword evidence="7" id="KW-0547">Nucleotide-binding</keyword>
<keyword evidence="4" id="KW-1278">Translocase</keyword>
<feature type="transmembrane region" description="Helical" evidence="7">
    <location>
        <begin position="429"/>
        <end position="448"/>
    </location>
</feature>
<proteinExistence type="inferred from homology"/>
<protein>
    <recommendedName>
        <fullName evidence="8">HMA domain-containing protein</fullName>
    </recommendedName>
</protein>
<organism evidence="9 10">
    <name type="scientific">Stentor coeruleus</name>
    <dbReference type="NCBI Taxonomy" id="5963"/>
    <lineage>
        <taxon>Eukaryota</taxon>
        <taxon>Sar</taxon>
        <taxon>Alveolata</taxon>
        <taxon>Ciliophora</taxon>
        <taxon>Postciliodesmatophora</taxon>
        <taxon>Heterotrichea</taxon>
        <taxon>Heterotrichida</taxon>
        <taxon>Stentoridae</taxon>
        <taxon>Stentor</taxon>
    </lineage>
</organism>
<accession>A0A1R2BZJ4</accession>
<evidence type="ECO:0000313" key="10">
    <source>
        <dbReference type="Proteomes" id="UP000187209"/>
    </source>
</evidence>
<name>A0A1R2BZJ4_9CILI</name>
<dbReference type="GO" id="GO:0016020">
    <property type="term" value="C:membrane"/>
    <property type="evidence" value="ECO:0007669"/>
    <property type="project" value="UniProtKB-SubCell"/>
</dbReference>
<dbReference type="Pfam" id="PF00403">
    <property type="entry name" value="HMA"/>
    <property type="match status" value="1"/>
</dbReference>
<evidence type="ECO:0000256" key="2">
    <source>
        <dbReference type="ARBA" id="ARBA00022692"/>
    </source>
</evidence>
<dbReference type="InterPro" id="IPR044492">
    <property type="entry name" value="P_typ_ATPase_HD_dom"/>
</dbReference>
<dbReference type="Gene3D" id="3.40.1110.10">
    <property type="entry name" value="Calcium-transporting ATPase, cytoplasmic domain N"/>
    <property type="match status" value="2"/>
</dbReference>
<dbReference type="InterPro" id="IPR023298">
    <property type="entry name" value="ATPase_P-typ_TM_dom_sf"/>
</dbReference>
<dbReference type="Gene3D" id="3.40.50.1000">
    <property type="entry name" value="HAD superfamily/HAD-like"/>
    <property type="match status" value="1"/>
</dbReference>
<feature type="transmembrane region" description="Helical" evidence="7">
    <location>
        <begin position="196"/>
        <end position="216"/>
    </location>
</feature>
<keyword evidence="7" id="KW-0067">ATP-binding</keyword>
<dbReference type="GO" id="GO:0046872">
    <property type="term" value="F:metal ion binding"/>
    <property type="evidence" value="ECO:0007669"/>
    <property type="project" value="UniProtKB-KW"/>
</dbReference>
<comment type="subcellular location">
    <subcellularLocation>
        <location evidence="1 7">Membrane</location>
    </subcellularLocation>
</comment>
<feature type="transmembrane region" description="Helical" evidence="7">
    <location>
        <begin position="468"/>
        <end position="490"/>
    </location>
</feature>
<dbReference type="InterPro" id="IPR036163">
    <property type="entry name" value="HMA_dom_sf"/>
</dbReference>
<dbReference type="InterPro" id="IPR027256">
    <property type="entry name" value="P-typ_ATPase_IB"/>
</dbReference>
<evidence type="ECO:0000256" key="5">
    <source>
        <dbReference type="ARBA" id="ARBA00022989"/>
    </source>
</evidence>
<dbReference type="SUPFAM" id="SSF56784">
    <property type="entry name" value="HAD-like"/>
    <property type="match status" value="1"/>
</dbReference>
<keyword evidence="6 7" id="KW-0472">Membrane</keyword>
<dbReference type="InterPro" id="IPR023214">
    <property type="entry name" value="HAD_sf"/>
</dbReference>
<evidence type="ECO:0000256" key="1">
    <source>
        <dbReference type="ARBA" id="ARBA00004370"/>
    </source>
</evidence>
<dbReference type="GO" id="GO:0016887">
    <property type="term" value="F:ATP hydrolysis activity"/>
    <property type="evidence" value="ECO:0007669"/>
    <property type="project" value="InterPro"/>
</dbReference>
<dbReference type="GO" id="GO:0019829">
    <property type="term" value="F:ATPase-coupled monoatomic cation transmembrane transporter activity"/>
    <property type="evidence" value="ECO:0007669"/>
    <property type="project" value="InterPro"/>
</dbReference>
<dbReference type="InterPro" id="IPR008250">
    <property type="entry name" value="ATPase_P-typ_transduc_dom_A_sf"/>
</dbReference>
<dbReference type="SUPFAM" id="SSF55008">
    <property type="entry name" value="HMA, heavy metal-associated domain"/>
    <property type="match status" value="1"/>
</dbReference>
<keyword evidence="10" id="KW-1185">Reference proteome</keyword>
<dbReference type="PROSITE" id="PS50846">
    <property type="entry name" value="HMA_2"/>
    <property type="match status" value="1"/>
</dbReference>
<dbReference type="Gene3D" id="2.70.150.10">
    <property type="entry name" value="Calcium-transporting ATPase, cytoplasmic transduction domain A"/>
    <property type="match status" value="1"/>
</dbReference>
<evidence type="ECO:0000256" key="4">
    <source>
        <dbReference type="ARBA" id="ARBA00022967"/>
    </source>
</evidence>
<dbReference type="NCBIfam" id="TIGR01525">
    <property type="entry name" value="ATPase-IB_hvy"/>
    <property type="match status" value="1"/>
</dbReference>
<evidence type="ECO:0000256" key="6">
    <source>
        <dbReference type="ARBA" id="ARBA00023136"/>
    </source>
</evidence>
<feature type="transmembrane region" description="Helical" evidence="7">
    <location>
        <begin position="269"/>
        <end position="289"/>
    </location>
</feature>
<feature type="transmembrane region" description="Helical" evidence="7">
    <location>
        <begin position="845"/>
        <end position="866"/>
    </location>
</feature>
<dbReference type="GO" id="GO:0005524">
    <property type="term" value="F:ATP binding"/>
    <property type="evidence" value="ECO:0007669"/>
    <property type="project" value="UniProtKB-UniRule"/>
</dbReference>
<dbReference type="InterPro" id="IPR023299">
    <property type="entry name" value="ATPase_P-typ_cyto_dom_N"/>
</dbReference>
<dbReference type="PROSITE" id="PS00154">
    <property type="entry name" value="ATPASE_E1_E2"/>
    <property type="match status" value="1"/>
</dbReference>
<gene>
    <name evidence="9" type="ORF">SteCoe_17271</name>
</gene>
<dbReference type="SUPFAM" id="SSF81653">
    <property type="entry name" value="Calcium ATPase, transduction domain A"/>
    <property type="match status" value="1"/>
</dbReference>
<feature type="transmembrane region" description="Helical" evidence="7">
    <location>
        <begin position="237"/>
        <end position="257"/>
    </location>
</feature>
<dbReference type="InterPro" id="IPR001757">
    <property type="entry name" value="P_typ_ATPase"/>
</dbReference>
<comment type="caution">
    <text evidence="9">The sequence shown here is derived from an EMBL/GenBank/DDBJ whole genome shotgun (WGS) entry which is preliminary data.</text>
</comment>
<evidence type="ECO:0000259" key="8">
    <source>
        <dbReference type="PROSITE" id="PS50846"/>
    </source>
</evidence>
<dbReference type="FunFam" id="2.70.150.10:FF:000002">
    <property type="entry name" value="Copper-transporting ATPase 1, putative"/>
    <property type="match status" value="1"/>
</dbReference>
<comment type="similarity">
    <text evidence="7">Belongs to the cation transport ATPase (P-type) (TC 3.A.3) family. Type IB subfamily.</text>
</comment>
<dbReference type="SFLD" id="SFLDG00002">
    <property type="entry name" value="C1.7:_P-type_atpase_like"/>
    <property type="match status" value="1"/>
</dbReference>
<dbReference type="InterPro" id="IPR036412">
    <property type="entry name" value="HAD-like_sf"/>
</dbReference>
<dbReference type="PANTHER" id="PTHR46594:SF4">
    <property type="entry name" value="P-TYPE CATION-TRANSPORTING ATPASE"/>
    <property type="match status" value="1"/>
</dbReference>
<keyword evidence="3 7" id="KW-0479">Metal-binding</keyword>
<dbReference type="InterPro" id="IPR006121">
    <property type="entry name" value="HMA_dom"/>
</dbReference>
<feature type="transmembrane region" description="Helical" evidence="7">
    <location>
        <begin position="166"/>
        <end position="184"/>
    </location>
</feature>
<evidence type="ECO:0000256" key="7">
    <source>
        <dbReference type="RuleBase" id="RU362081"/>
    </source>
</evidence>
<dbReference type="SUPFAM" id="SSF81665">
    <property type="entry name" value="Calcium ATPase, transmembrane domain M"/>
    <property type="match status" value="1"/>
</dbReference>
<reference evidence="9 10" key="1">
    <citation type="submission" date="2016-11" db="EMBL/GenBank/DDBJ databases">
        <title>The macronuclear genome of Stentor coeruleus: a giant cell with tiny introns.</title>
        <authorList>
            <person name="Slabodnick M."/>
            <person name="Ruby J.G."/>
            <person name="Reiff S.B."/>
            <person name="Swart E.C."/>
            <person name="Gosai S."/>
            <person name="Prabakaran S."/>
            <person name="Witkowska E."/>
            <person name="Larue G.E."/>
            <person name="Fisher S."/>
            <person name="Freeman R.M."/>
            <person name="Gunawardena J."/>
            <person name="Chu W."/>
            <person name="Stover N.A."/>
            <person name="Gregory B.D."/>
            <person name="Nowacki M."/>
            <person name="Derisi J."/>
            <person name="Roy S.W."/>
            <person name="Marshall W.F."/>
            <person name="Sood P."/>
        </authorList>
    </citation>
    <scope>NUCLEOTIDE SEQUENCE [LARGE SCALE GENOMIC DNA]</scope>
    <source>
        <strain evidence="9">WM001</strain>
    </source>
</reference>
<dbReference type="OrthoDB" id="432719at2759"/>
<dbReference type="PRINTS" id="PR00942">
    <property type="entry name" value="CUATPASEI"/>
</dbReference>
<dbReference type="Gene3D" id="3.30.70.100">
    <property type="match status" value="1"/>
</dbReference>
<keyword evidence="5 7" id="KW-1133">Transmembrane helix</keyword>
<dbReference type="InterPro" id="IPR018303">
    <property type="entry name" value="ATPase_P-typ_P_site"/>
</dbReference>
<dbReference type="Pfam" id="PF00702">
    <property type="entry name" value="Hydrolase"/>
    <property type="match status" value="1"/>
</dbReference>
<dbReference type="AlphaFoldDB" id="A0A1R2BZJ4"/>
<dbReference type="Proteomes" id="UP000187209">
    <property type="component" value="Unassembled WGS sequence"/>
</dbReference>
<evidence type="ECO:0000256" key="3">
    <source>
        <dbReference type="ARBA" id="ARBA00022723"/>
    </source>
</evidence>